<dbReference type="KEGG" id="cme:CYME_CMR286C"/>
<keyword evidence="8" id="KW-0547">Nucleotide-binding</keyword>
<dbReference type="FunFam" id="3.30.70.3000:FF:000001">
    <property type="entry name" value="tRNA(His) guanylyltransferase"/>
    <property type="match status" value="1"/>
</dbReference>
<dbReference type="InterPro" id="IPR038469">
    <property type="entry name" value="tRNAHis_GuaTrfase_Thg1_sf"/>
</dbReference>
<evidence type="ECO:0000256" key="10">
    <source>
        <dbReference type="ARBA" id="ARBA00023134"/>
    </source>
</evidence>
<dbReference type="Proteomes" id="UP000007014">
    <property type="component" value="Chromosome 18"/>
</dbReference>
<keyword evidence="5" id="KW-0819">tRNA processing</keyword>
<evidence type="ECO:0000256" key="8">
    <source>
        <dbReference type="ARBA" id="ARBA00022741"/>
    </source>
</evidence>
<evidence type="ECO:0000256" key="4">
    <source>
        <dbReference type="ARBA" id="ARBA00022679"/>
    </source>
</evidence>
<evidence type="ECO:0000256" key="7">
    <source>
        <dbReference type="ARBA" id="ARBA00022723"/>
    </source>
</evidence>
<dbReference type="eggNOG" id="KOG2721">
    <property type="taxonomic scope" value="Eukaryota"/>
</dbReference>
<evidence type="ECO:0000256" key="9">
    <source>
        <dbReference type="ARBA" id="ARBA00022842"/>
    </source>
</evidence>
<dbReference type="Gene3D" id="3.30.70.3000">
    <property type="match status" value="1"/>
</dbReference>
<dbReference type="PANTHER" id="PTHR12729">
    <property type="entry name" value="TRNA(HIS) GUANYLYLTRANSFERASE-RELATED"/>
    <property type="match status" value="1"/>
</dbReference>
<keyword evidence="10" id="KW-0342">GTP-binding</keyword>
<evidence type="ECO:0000256" key="6">
    <source>
        <dbReference type="ARBA" id="ARBA00022695"/>
    </source>
</evidence>
<dbReference type="GO" id="GO:0008193">
    <property type="term" value="F:tRNA guanylyltransferase activity"/>
    <property type="evidence" value="ECO:0007669"/>
    <property type="project" value="UniProtKB-EC"/>
</dbReference>
<evidence type="ECO:0000259" key="14">
    <source>
        <dbReference type="Pfam" id="PF14413"/>
    </source>
</evidence>
<dbReference type="Gramene" id="CMR286CT">
    <property type="protein sequence ID" value="CMR286CT"/>
    <property type="gene ID" value="CMR286C"/>
</dbReference>
<protein>
    <recommendedName>
        <fullName evidence="3">tRNA(His) guanylyltransferase</fullName>
        <ecNumber evidence="3">2.7.7.79</ecNumber>
    </recommendedName>
    <alternativeName>
        <fullName evidence="11">tRNA-histidine guanylyltransferase</fullName>
    </alternativeName>
</protein>
<dbReference type="InterPro" id="IPR007537">
    <property type="entry name" value="tRNAHis_GuaTrfase_Thg1"/>
</dbReference>
<dbReference type="HOGENOM" id="CLU_044271_1_0_1"/>
<evidence type="ECO:0000256" key="12">
    <source>
        <dbReference type="ARBA" id="ARBA00047281"/>
    </source>
</evidence>
<evidence type="ECO:0000313" key="16">
    <source>
        <dbReference type="Proteomes" id="UP000007014"/>
    </source>
</evidence>
<evidence type="ECO:0000256" key="2">
    <source>
        <dbReference type="ARBA" id="ARBA00010113"/>
    </source>
</evidence>
<dbReference type="RefSeq" id="XP_005538539.1">
    <property type="nucleotide sequence ID" value="XM_005538482.1"/>
</dbReference>
<comment type="cofactor">
    <cofactor evidence="1">
        <name>Mg(2+)</name>
        <dbReference type="ChEBI" id="CHEBI:18420"/>
    </cofactor>
</comment>
<dbReference type="GeneID" id="16996880"/>
<dbReference type="AlphaFoldDB" id="M1VLD2"/>
<evidence type="ECO:0000256" key="3">
    <source>
        <dbReference type="ARBA" id="ARBA00012511"/>
    </source>
</evidence>
<reference evidence="15 16" key="1">
    <citation type="journal article" date="2004" name="Nature">
        <title>Genome sequence of the ultrasmall unicellular red alga Cyanidioschyzon merolae 10D.</title>
        <authorList>
            <person name="Matsuzaki M."/>
            <person name="Misumi O."/>
            <person name="Shin-i T."/>
            <person name="Maruyama S."/>
            <person name="Takahara M."/>
            <person name="Miyagishima S."/>
            <person name="Mori T."/>
            <person name="Nishida K."/>
            <person name="Yagisawa F."/>
            <person name="Nishida K."/>
            <person name="Yoshida Y."/>
            <person name="Nishimura Y."/>
            <person name="Nakao S."/>
            <person name="Kobayashi T."/>
            <person name="Momoyama Y."/>
            <person name="Higashiyama T."/>
            <person name="Minoda A."/>
            <person name="Sano M."/>
            <person name="Nomoto H."/>
            <person name="Oishi K."/>
            <person name="Hayashi H."/>
            <person name="Ohta F."/>
            <person name="Nishizaka S."/>
            <person name="Haga S."/>
            <person name="Miura S."/>
            <person name="Morishita T."/>
            <person name="Kabeya Y."/>
            <person name="Terasawa K."/>
            <person name="Suzuki Y."/>
            <person name="Ishii Y."/>
            <person name="Asakawa S."/>
            <person name="Takano H."/>
            <person name="Ohta N."/>
            <person name="Kuroiwa H."/>
            <person name="Tanaka K."/>
            <person name="Shimizu N."/>
            <person name="Sugano S."/>
            <person name="Sato N."/>
            <person name="Nozaki H."/>
            <person name="Ogasawara N."/>
            <person name="Kohara Y."/>
            <person name="Kuroiwa T."/>
        </authorList>
    </citation>
    <scope>NUCLEOTIDE SEQUENCE [LARGE SCALE GENOMIC DNA]</scope>
    <source>
        <strain evidence="15 16">10D</strain>
    </source>
</reference>
<dbReference type="EMBL" id="AP006500">
    <property type="protein sequence ID" value="BAM82503.1"/>
    <property type="molecule type" value="Genomic_DNA"/>
</dbReference>
<keyword evidence="6" id="KW-0548">Nucleotidyltransferase</keyword>
<comment type="catalytic activity">
    <reaction evidence="12">
        <text>a 5'-end ribonucleotide-tRNA(His) + GTP + ATP + H2O = a 5'-end phospho-guanosine-ribonucleotide-tRNA(His) + AMP + 2 diphosphate + H(+)</text>
        <dbReference type="Rhea" id="RHEA:54564"/>
        <dbReference type="Rhea" id="RHEA-COMP:14193"/>
        <dbReference type="Rhea" id="RHEA-COMP:14917"/>
        <dbReference type="ChEBI" id="CHEBI:15377"/>
        <dbReference type="ChEBI" id="CHEBI:15378"/>
        <dbReference type="ChEBI" id="CHEBI:30616"/>
        <dbReference type="ChEBI" id="CHEBI:33019"/>
        <dbReference type="ChEBI" id="CHEBI:37565"/>
        <dbReference type="ChEBI" id="CHEBI:138282"/>
        <dbReference type="ChEBI" id="CHEBI:141847"/>
        <dbReference type="ChEBI" id="CHEBI:456215"/>
        <dbReference type="EC" id="2.7.7.79"/>
    </reaction>
</comment>
<dbReference type="Pfam" id="PF04446">
    <property type="entry name" value="Thg1"/>
    <property type="match status" value="1"/>
</dbReference>
<reference evidence="15 16" key="2">
    <citation type="journal article" date="2007" name="BMC Biol.">
        <title>A 100%-complete sequence reveals unusually simple genomic features in the hot-spring red alga Cyanidioschyzon merolae.</title>
        <authorList>
            <person name="Nozaki H."/>
            <person name="Takano H."/>
            <person name="Misumi O."/>
            <person name="Terasawa K."/>
            <person name="Matsuzaki M."/>
            <person name="Maruyama S."/>
            <person name="Nishida K."/>
            <person name="Yagisawa F."/>
            <person name="Yoshida Y."/>
            <person name="Fujiwara T."/>
            <person name="Takio S."/>
            <person name="Tamura K."/>
            <person name="Chung S.J."/>
            <person name="Nakamura S."/>
            <person name="Kuroiwa H."/>
            <person name="Tanaka K."/>
            <person name="Sato N."/>
            <person name="Kuroiwa T."/>
        </authorList>
    </citation>
    <scope>NUCLEOTIDE SEQUENCE [LARGE SCALE GENOMIC DNA]</scope>
    <source>
        <strain evidence="15 16">10D</strain>
    </source>
</reference>
<feature type="domain" description="Thg1 C-terminal" evidence="14">
    <location>
        <begin position="141"/>
        <end position="253"/>
    </location>
</feature>
<accession>M1VLD2</accession>
<name>M1VLD2_CYAM1</name>
<dbReference type="Pfam" id="PF14413">
    <property type="entry name" value="Thg1C"/>
    <property type="match status" value="1"/>
</dbReference>
<evidence type="ECO:0000313" key="15">
    <source>
        <dbReference type="EMBL" id="BAM82503.1"/>
    </source>
</evidence>
<dbReference type="GO" id="GO:0006400">
    <property type="term" value="P:tRNA modification"/>
    <property type="evidence" value="ECO:0007669"/>
    <property type="project" value="InterPro"/>
</dbReference>
<dbReference type="OMA" id="WKQHTEI"/>
<comment type="similarity">
    <text evidence="2">Belongs to the tRNA(His) guanylyltransferase family.</text>
</comment>
<keyword evidence="16" id="KW-1185">Reference proteome</keyword>
<keyword evidence="9" id="KW-0460">Magnesium</keyword>
<organism evidence="15 16">
    <name type="scientific">Cyanidioschyzon merolae (strain NIES-3377 / 10D)</name>
    <name type="common">Unicellular red alga</name>
    <dbReference type="NCBI Taxonomy" id="280699"/>
    <lineage>
        <taxon>Eukaryota</taxon>
        <taxon>Rhodophyta</taxon>
        <taxon>Bangiophyceae</taxon>
        <taxon>Cyanidiales</taxon>
        <taxon>Cyanidiaceae</taxon>
        <taxon>Cyanidioschyzon</taxon>
    </lineage>
</organism>
<dbReference type="EC" id="2.7.7.79" evidence="3"/>
<dbReference type="PANTHER" id="PTHR12729:SF6">
    <property type="entry name" value="TRNA(HIS) GUANYLYLTRANSFERASE-RELATED"/>
    <property type="match status" value="1"/>
</dbReference>
<keyword evidence="4" id="KW-0808">Transferase</keyword>
<evidence type="ECO:0000256" key="1">
    <source>
        <dbReference type="ARBA" id="ARBA00001946"/>
    </source>
</evidence>
<evidence type="ECO:0000256" key="5">
    <source>
        <dbReference type="ARBA" id="ARBA00022694"/>
    </source>
</evidence>
<feature type="domain" description="tRNAHis guanylyltransferase catalytic" evidence="13">
    <location>
        <begin position="6"/>
        <end position="137"/>
    </location>
</feature>
<dbReference type="InterPro" id="IPR024956">
    <property type="entry name" value="tRNAHis_GuaTrfase_cat"/>
</dbReference>
<dbReference type="STRING" id="280699.M1VLD2"/>
<dbReference type="OrthoDB" id="62560at2759"/>
<dbReference type="GO" id="GO:0005525">
    <property type="term" value="F:GTP binding"/>
    <property type="evidence" value="ECO:0007669"/>
    <property type="project" value="UniProtKB-KW"/>
</dbReference>
<keyword evidence="7" id="KW-0479">Metal-binding</keyword>
<evidence type="ECO:0000256" key="11">
    <source>
        <dbReference type="ARBA" id="ARBA00032480"/>
    </source>
</evidence>
<evidence type="ECO:0000259" key="13">
    <source>
        <dbReference type="Pfam" id="PF04446"/>
    </source>
</evidence>
<dbReference type="InterPro" id="IPR025845">
    <property type="entry name" value="Thg1_C_dom"/>
</dbReference>
<sequence>MANSKYEYIKAFESRDEIIPDVFFAVRVDGRVFRKFAERHGLEKPVDERLVTLLNETAGHVMQAFSGQVGIAYGHSDEYSFIFRRDATIFGRRTSKLLSVTVSLFTSAFVCGWAGHLGGSTPLRDTPSFDARLVVLPSFRHVRDYLAWRQVDCHVNCQYNTAFWLLVQKDKLSLDDAHKTLRGTDTGMKNEIMWQRGVNYNNLPQVHRKGTVLVWDRALDVPDDRALPKPEAVCADRVAGARRIICLHCDLIRAPDDDLLLFGSLQNPDAEALR</sequence>
<proteinExistence type="inferred from homology"/>
<dbReference type="GO" id="GO:0000287">
    <property type="term" value="F:magnesium ion binding"/>
    <property type="evidence" value="ECO:0007669"/>
    <property type="project" value="InterPro"/>
</dbReference>
<gene>
    <name evidence="15" type="ORF">CYME_CMR286C</name>
</gene>